<organism evidence="4 5">
    <name type="scientific">Sphingobacterium faecale</name>
    <dbReference type="NCBI Taxonomy" id="2803775"/>
    <lineage>
        <taxon>Bacteria</taxon>
        <taxon>Pseudomonadati</taxon>
        <taxon>Bacteroidota</taxon>
        <taxon>Sphingobacteriia</taxon>
        <taxon>Sphingobacteriales</taxon>
        <taxon>Sphingobacteriaceae</taxon>
        <taxon>Sphingobacterium</taxon>
    </lineage>
</organism>
<evidence type="ECO:0000256" key="1">
    <source>
        <dbReference type="SAM" id="Phobius"/>
    </source>
</evidence>
<comment type="caution">
    <text evidence="4">The sequence shown here is derived from an EMBL/GenBank/DDBJ whole genome shotgun (WGS) entry which is preliminary data.</text>
</comment>
<evidence type="ECO:0000259" key="2">
    <source>
        <dbReference type="Pfam" id="PF04773"/>
    </source>
</evidence>
<reference evidence="4 5" key="1">
    <citation type="submission" date="2021-01" db="EMBL/GenBank/DDBJ databases">
        <title>C459-1 draft genome sequence.</title>
        <authorList>
            <person name="Zhang X.-F."/>
        </authorList>
    </citation>
    <scope>NUCLEOTIDE SEQUENCE [LARGE SCALE GENOMIC DNA]</scope>
    <source>
        <strain evidence="5">C459-1</strain>
    </source>
</reference>
<sequence length="398" mass="44542">MKLDNNNLEELLQKYQNGSISKEELLLLEEWLVLGPVQKHAITELEVLDDLREIRSRLSEKGLLQVRKRRYVGLQSFYRTVAAAAVLVCVLGSLYLWQRDNNTANPVQDVANITVVQEGEEKAVLVLGNGDQIVLDGNMNIKGGQEIGKGIRKTGEGWVSYSSMAETFLAEQAPTYHTLIVPKRSKYGVVLEDGTKVWLNAGSSLRFPDRFVGGKREVELDGEAYFEVQSRQLTSMHGGGYEPFLVKTKSQQIQVLGTQFNVSAYKEDADVLSTLIEGKVEVMATLTGIKQLLKPNQQSAVGPDGKIKIKEVDASEIKAWMDGSFVFANENLETILRRISRWYDVEIEVAPELDTKRIHLNGSVDKFAKLKDLLDVLEMTRAVRFEIKGSRLLVKKAG</sequence>
<dbReference type="Pfam" id="PF04773">
    <property type="entry name" value="FecR"/>
    <property type="match status" value="1"/>
</dbReference>
<evidence type="ECO:0000313" key="4">
    <source>
        <dbReference type="EMBL" id="MBL1407146.1"/>
    </source>
</evidence>
<dbReference type="Proteomes" id="UP000625283">
    <property type="component" value="Unassembled WGS sequence"/>
</dbReference>
<accession>A0ABS1QXJ5</accession>
<dbReference type="Gene3D" id="2.60.120.1440">
    <property type="match status" value="1"/>
</dbReference>
<dbReference type="RefSeq" id="WP_202100971.1">
    <property type="nucleotide sequence ID" value="NZ_JAERTY010000001.1"/>
</dbReference>
<name>A0ABS1QXJ5_9SPHI</name>
<feature type="domain" description="Protein FecR C-terminal" evidence="3">
    <location>
        <begin position="325"/>
        <end position="393"/>
    </location>
</feature>
<proteinExistence type="predicted"/>
<keyword evidence="5" id="KW-1185">Reference proteome</keyword>
<feature type="transmembrane region" description="Helical" evidence="1">
    <location>
        <begin position="77"/>
        <end position="97"/>
    </location>
</feature>
<dbReference type="Gene3D" id="3.55.50.30">
    <property type="match status" value="1"/>
</dbReference>
<dbReference type="EMBL" id="JAERTY010000001">
    <property type="protein sequence ID" value="MBL1407146.1"/>
    <property type="molecule type" value="Genomic_DNA"/>
</dbReference>
<protein>
    <submittedName>
        <fullName evidence="4">DUF4974 domain-containing protein</fullName>
    </submittedName>
</protein>
<dbReference type="PANTHER" id="PTHR30273">
    <property type="entry name" value="PERIPLASMIC SIGNAL SENSOR AND SIGMA FACTOR ACTIVATOR FECR-RELATED"/>
    <property type="match status" value="1"/>
</dbReference>
<keyword evidence="1" id="KW-0472">Membrane</keyword>
<keyword evidence="1" id="KW-1133">Transmembrane helix</keyword>
<dbReference type="Pfam" id="PF16344">
    <property type="entry name" value="FecR_C"/>
    <property type="match status" value="1"/>
</dbReference>
<dbReference type="InterPro" id="IPR032508">
    <property type="entry name" value="FecR_C"/>
</dbReference>
<dbReference type="InterPro" id="IPR006860">
    <property type="entry name" value="FecR"/>
</dbReference>
<dbReference type="PANTHER" id="PTHR30273:SF2">
    <property type="entry name" value="PROTEIN FECR"/>
    <property type="match status" value="1"/>
</dbReference>
<gene>
    <name evidence="4" type="ORF">JKG61_00130</name>
</gene>
<dbReference type="InterPro" id="IPR012373">
    <property type="entry name" value="Ferrdict_sens_TM"/>
</dbReference>
<evidence type="ECO:0000259" key="3">
    <source>
        <dbReference type="Pfam" id="PF16344"/>
    </source>
</evidence>
<evidence type="ECO:0000313" key="5">
    <source>
        <dbReference type="Proteomes" id="UP000625283"/>
    </source>
</evidence>
<keyword evidence="1" id="KW-0812">Transmembrane</keyword>
<feature type="domain" description="FecR protein" evidence="2">
    <location>
        <begin position="182"/>
        <end position="281"/>
    </location>
</feature>